<gene>
    <name evidence="3" type="ORF">Baya_13369</name>
</gene>
<evidence type="ECO:0000313" key="3">
    <source>
        <dbReference type="EMBL" id="TSV94890.1"/>
    </source>
</evidence>
<protein>
    <submittedName>
        <fullName evidence="3">Neural proliferation differentiation and control protein 1</fullName>
    </submittedName>
</protein>
<dbReference type="Pfam" id="PF06809">
    <property type="entry name" value="NPDC1"/>
    <property type="match status" value="1"/>
</dbReference>
<dbReference type="PANTHER" id="PTHR23352">
    <property type="entry name" value="NEURAL PROLIFERATION DIFFERENTIATION AND CONTROL PROTEIN-1 NPDC-1 PROTEIN"/>
    <property type="match status" value="1"/>
</dbReference>
<feature type="compositionally biased region" description="Basic and acidic residues" evidence="1">
    <location>
        <begin position="190"/>
        <end position="202"/>
    </location>
</feature>
<dbReference type="AlphaFoldDB" id="A0A556V647"/>
<feature type="chain" id="PRO_5022061971" evidence="2">
    <location>
        <begin position="30"/>
        <end position="321"/>
    </location>
</feature>
<evidence type="ECO:0000256" key="2">
    <source>
        <dbReference type="SAM" id="SignalP"/>
    </source>
</evidence>
<dbReference type="PANTHER" id="PTHR23352:SF2">
    <property type="entry name" value="NEURAL PROLIFERATION DIFFERENTIATION AND CONTROL PROTEIN 1"/>
    <property type="match status" value="1"/>
</dbReference>
<keyword evidence="4" id="KW-1185">Reference proteome</keyword>
<feature type="region of interest" description="Disordered" evidence="1">
    <location>
        <begin position="184"/>
        <end position="216"/>
    </location>
</feature>
<organism evidence="3 4">
    <name type="scientific">Bagarius yarrelli</name>
    <name type="common">Goonch</name>
    <name type="synonym">Bagrus yarrelli</name>
    <dbReference type="NCBI Taxonomy" id="175774"/>
    <lineage>
        <taxon>Eukaryota</taxon>
        <taxon>Metazoa</taxon>
        <taxon>Chordata</taxon>
        <taxon>Craniata</taxon>
        <taxon>Vertebrata</taxon>
        <taxon>Euteleostomi</taxon>
        <taxon>Actinopterygii</taxon>
        <taxon>Neopterygii</taxon>
        <taxon>Teleostei</taxon>
        <taxon>Ostariophysi</taxon>
        <taxon>Siluriformes</taxon>
        <taxon>Sisoridae</taxon>
        <taxon>Sisorinae</taxon>
        <taxon>Bagarius</taxon>
    </lineage>
</organism>
<dbReference type="GO" id="GO:0016020">
    <property type="term" value="C:membrane"/>
    <property type="evidence" value="ECO:0007669"/>
    <property type="project" value="InterPro"/>
</dbReference>
<evidence type="ECO:0000256" key="1">
    <source>
        <dbReference type="SAM" id="MobiDB-lite"/>
    </source>
</evidence>
<keyword evidence="2" id="KW-0732">Signal</keyword>
<dbReference type="Proteomes" id="UP000319801">
    <property type="component" value="Unassembled WGS sequence"/>
</dbReference>
<dbReference type="InterPro" id="IPR009635">
    <property type="entry name" value="NPDC1"/>
</dbReference>
<evidence type="ECO:0000313" key="4">
    <source>
        <dbReference type="Proteomes" id="UP000319801"/>
    </source>
</evidence>
<dbReference type="OrthoDB" id="6270617at2759"/>
<feature type="signal peptide" evidence="2">
    <location>
        <begin position="1"/>
        <end position="29"/>
    </location>
</feature>
<sequence>MPSSKREEERRLWAALLLLTTITISTTMAAVGQCPRSLDCARKGRHFCQPGSSHCGPCLSPLIENIKGKCVVRRRNHIKEVDMRPELDEEIDFLSSIISKHRESEMKHTAPSQAAPHLKDDSTRPRSHHRLESTPSYGEEEQPVTHTLTTLSTTISTSATSSDSITISPLISVMQGAPLIVPYPSEDSSYIDRRDGGKEPSVRRLHPSSPPRPTKKLQLNLDDDINDLFIVLHRDQIPSVIHPEDIIKKEKMEDCMDLTSQGRSRVTPGDWMVCTVKVFALCCWFSGKLPTVARPIMNLYICPSSLRSPVEQISIQTAAVS</sequence>
<accession>A0A556V647</accession>
<reference evidence="3 4" key="1">
    <citation type="journal article" date="2019" name="Genome Biol. Evol.">
        <title>Whole-Genome Sequencing of the Giant Devil Catfish, Bagarius yarrelli.</title>
        <authorList>
            <person name="Jiang W."/>
            <person name="Lv Y."/>
            <person name="Cheng L."/>
            <person name="Yang K."/>
            <person name="Chao B."/>
            <person name="Wang X."/>
            <person name="Li Y."/>
            <person name="Pan X."/>
            <person name="You X."/>
            <person name="Zhang Y."/>
            <person name="Yang J."/>
            <person name="Li J."/>
            <person name="Zhang X."/>
            <person name="Liu S."/>
            <person name="Sun C."/>
            <person name="Yang J."/>
            <person name="Shi Q."/>
        </authorList>
    </citation>
    <scope>NUCLEOTIDE SEQUENCE [LARGE SCALE GENOMIC DNA]</scope>
    <source>
        <strain evidence="3">JWS20170419001</strain>
        <tissue evidence="3">Muscle</tissue>
    </source>
</reference>
<name>A0A556V647_BAGYA</name>
<comment type="caution">
    <text evidence="3">The sequence shown here is derived from an EMBL/GenBank/DDBJ whole genome shotgun (WGS) entry which is preliminary data.</text>
</comment>
<dbReference type="EMBL" id="VCAZ01000129">
    <property type="protein sequence ID" value="TSV94890.1"/>
    <property type="molecule type" value="Genomic_DNA"/>
</dbReference>
<feature type="region of interest" description="Disordered" evidence="1">
    <location>
        <begin position="102"/>
        <end position="146"/>
    </location>
</feature>
<proteinExistence type="predicted"/>